<evidence type="ECO:0000256" key="3">
    <source>
        <dbReference type="ARBA" id="ARBA00023326"/>
    </source>
</evidence>
<organism evidence="5 6">
    <name type="scientific">Sphaerisporangium album</name>
    <dbReference type="NCBI Taxonomy" id="509200"/>
    <lineage>
        <taxon>Bacteria</taxon>
        <taxon>Bacillati</taxon>
        <taxon>Actinomycetota</taxon>
        <taxon>Actinomycetes</taxon>
        <taxon>Streptosporangiales</taxon>
        <taxon>Streptosporangiaceae</taxon>
        <taxon>Sphaerisporangium</taxon>
    </lineage>
</organism>
<dbReference type="PROSITE" id="PS51760">
    <property type="entry name" value="GH10_2"/>
    <property type="match status" value="1"/>
</dbReference>
<dbReference type="InterPro" id="IPR017853">
    <property type="entry name" value="GH"/>
</dbReference>
<comment type="caution">
    <text evidence="5">The sequence shown here is derived from an EMBL/GenBank/DDBJ whole genome shotgun (WGS) entry which is preliminary data.</text>
</comment>
<name>A0A367FAD5_9ACTN</name>
<keyword evidence="5" id="KW-0326">Glycosidase</keyword>
<feature type="domain" description="GH10" evidence="4">
    <location>
        <begin position="46"/>
        <end position="110"/>
    </location>
</feature>
<keyword evidence="2" id="KW-0119">Carbohydrate metabolism</keyword>
<protein>
    <submittedName>
        <fullName evidence="5">1,4-beta-xylanase</fullName>
    </submittedName>
</protein>
<evidence type="ECO:0000256" key="2">
    <source>
        <dbReference type="ARBA" id="ARBA00023277"/>
    </source>
</evidence>
<keyword evidence="5" id="KW-0858">Xylan degradation</keyword>
<keyword evidence="1 5" id="KW-0378">Hydrolase</keyword>
<keyword evidence="3" id="KW-0624">Polysaccharide degradation</keyword>
<evidence type="ECO:0000256" key="1">
    <source>
        <dbReference type="ARBA" id="ARBA00022801"/>
    </source>
</evidence>
<evidence type="ECO:0000313" key="5">
    <source>
        <dbReference type="EMBL" id="RCG26899.1"/>
    </source>
</evidence>
<dbReference type="EMBL" id="QOIL01000018">
    <property type="protein sequence ID" value="RCG26899.1"/>
    <property type="molecule type" value="Genomic_DNA"/>
</dbReference>
<dbReference type="InterPro" id="IPR001000">
    <property type="entry name" value="GH10_dom"/>
</dbReference>
<reference evidence="5 6" key="1">
    <citation type="submission" date="2018-06" db="EMBL/GenBank/DDBJ databases">
        <title>Sphaerisporangium craniellae sp. nov., isolated from a marine sponge in the South China Sea.</title>
        <authorList>
            <person name="Li L."/>
        </authorList>
    </citation>
    <scope>NUCLEOTIDE SEQUENCE [LARGE SCALE GENOMIC DNA]</scope>
    <source>
        <strain evidence="5 6">CCTCC AA 208026</strain>
    </source>
</reference>
<dbReference type="SUPFAM" id="SSF51445">
    <property type="entry name" value="(Trans)glycosidases"/>
    <property type="match status" value="1"/>
</dbReference>
<dbReference type="GO" id="GO:0004553">
    <property type="term" value="F:hydrolase activity, hydrolyzing O-glycosyl compounds"/>
    <property type="evidence" value="ECO:0007669"/>
    <property type="project" value="InterPro"/>
</dbReference>
<dbReference type="AlphaFoldDB" id="A0A367FAD5"/>
<dbReference type="Pfam" id="PF00331">
    <property type="entry name" value="Glyco_hydro_10"/>
    <property type="match status" value="1"/>
</dbReference>
<dbReference type="Proteomes" id="UP000253094">
    <property type="component" value="Unassembled WGS sequence"/>
</dbReference>
<dbReference type="Gene3D" id="3.20.20.80">
    <property type="entry name" value="Glycosidases"/>
    <property type="match status" value="1"/>
</dbReference>
<accession>A0A367FAD5</accession>
<dbReference type="OrthoDB" id="3544398at2"/>
<evidence type="ECO:0000313" key="6">
    <source>
        <dbReference type="Proteomes" id="UP000253094"/>
    </source>
</evidence>
<keyword evidence="6" id="KW-1185">Reference proteome</keyword>
<dbReference type="GO" id="GO:0045493">
    <property type="term" value="P:xylan catabolic process"/>
    <property type="evidence" value="ECO:0007669"/>
    <property type="project" value="UniProtKB-KW"/>
</dbReference>
<sequence length="110" mass="11315">MNSNAIPPPTRRPSLSGLRRPLVAGILCTLGVLGSITALSVPDAADAAASTLGAAAAQSGRYFGTAINAGKLGDSAYTTIAGREFDMVTAENEMKIDATEPNRGQFNFTN</sequence>
<feature type="non-terminal residue" evidence="5">
    <location>
        <position position="110"/>
    </location>
</feature>
<proteinExistence type="predicted"/>
<gene>
    <name evidence="5" type="ORF">DQ384_28070</name>
</gene>
<evidence type="ECO:0000259" key="4">
    <source>
        <dbReference type="PROSITE" id="PS51760"/>
    </source>
</evidence>